<dbReference type="AlphaFoldDB" id="A0A075V4N8"/>
<gene>
    <name evidence="1" type="ORF">AJAP_42825</name>
</gene>
<proteinExistence type="predicted"/>
<organism evidence="1 2">
    <name type="scientific">Amycolatopsis japonica</name>
    <dbReference type="NCBI Taxonomy" id="208439"/>
    <lineage>
        <taxon>Bacteria</taxon>
        <taxon>Bacillati</taxon>
        <taxon>Actinomycetota</taxon>
        <taxon>Actinomycetes</taxon>
        <taxon>Pseudonocardiales</taxon>
        <taxon>Pseudonocardiaceae</taxon>
        <taxon>Amycolatopsis</taxon>
        <taxon>Amycolatopsis japonica group</taxon>
    </lineage>
</organism>
<geneLocation type="plasmid" evidence="1 2">
    <name>pAmyja1</name>
</geneLocation>
<dbReference type="EMBL" id="CP008954">
    <property type="protein sequence ID" value="AIG81332.1"/>
    <property type="molecule type" value="Genomic_DNA"/>
</dbReference>
<keyword evidence="2" id="KW-1185">Reference proteome</keyword>
<reference evidence="1 2" key="1">
    <citation type="journal article" date="2014" name="J. Biotechnol.">
        <title>Complete genome sequence of the actinobacterium Amycolatopsis japonica MG417-CF17(T) (=DSM 44213T) producing (S,S)-N,N'-ethylenediaminedisuccinic acid.</title>
        <authorList>
            <person name="Stegmann E."/>
            <person name="Albersmeier A."/>
            <person name="Spohn M."/>
            <person name="Gert H."/>
            <person name="Weber T."/>
            <person name="Wohlleben W."/>
            <person name="Kalinowski J."/>
            <person name="Ruckert C."/>
        </authorList>
    </citation>
    <scope>NUCLEOTIDE SEQUENCE [LARGE SCALE GENOMIC DNA]</scope>
    <source>
        <strain evidence="2">MG417-CF17 (DSM 44213)</strain>
        <plasmid evidence="1">pAmyja1</plasmid>
    </source>
</reference>
<keyword evidence="1" id="KW-0614">Plasmid</keyword>
<accession>A0A075V4N8</accession>
<dbReference type="KEGG" id="aja:AJAP_42825"/>
<evidence type="ECO:0000313" key="1">
    <source>
        <dbReference type="EMBL" id="AIG81332.1"/>
    </source>
</evidence>
<name>A0A075V4N8_9PSEU</name>
<dbReference type="HOGENOM" id="CLU_2115857_0_0_11"/>
<protein>
    <submittedName>
        <fullName evidence="1">Uncharacterized protein</fullName>
    </submittedName>
</protein>
<dbReference type="Proteomes" id="UP000028492">
    <property type="component" value="Plasmid pAmyja1"/>
</dbReference>
<evidence type="ECO:0000313" key="2">
    <source>
        <dbReference type="Proteomes" id="UP000028492"/>
    </source>
</evidence>
<sequence>MEDMTKILELAQETEAWELNEQWDLCTEGGTEFFLGITPGSYEDQAYGTCCTECGFWADAHRDGPLFETGRVISFADFHRRIRLDNGAWVRGFYLGEDRARCYADLIRAKRATR</sequence>